<sequence>MTQEKDDPIWNTAWDWVQREHDRENFDDVARAEMTTWLMAEPAHRRAYDKAAQLWLLAGFVPPANDFGDGDESPDAGTDTTPQPRT</sequence>
<dbReference type="AlphaFoldDB" id="A0A250DNU4"/>
<gene>
    <name evidence="2" type="ORF">CKY39_24495</name>
</gene>
<dbReference type="KEGG" id="vbo:CKY39_24495"/>
<evidence type="ECO:0000313" key="2">
    <source>
        <dbReference type="EMBL" id="ATA56048.1"/>
    </source>
</evidence>
<reference evidence="2 3" key="1">
    <citation type="submission" date="2017-09" db="EMBL/GenBank/DDBJ databases">
        <title>The diverse metabolic capabilities of V. boronicumulans make it an excellent choice for continued studies on novel biodegradation.</title>
        <authorList>
            <person name="Sun S."/>
        </authorList>
    </citation>
    <scope>NUCLEOTIDE SEQUENCE [LARGE SCALE GENOMIC DNA]</scope>
    <source>
        <strain evidence="2 3">J1</strain>
    </source>
</reference>
<protein>
    <submittedName>
        <fullName evidence="2">DUF4880 domain-containing protein</fullName>
    </submittedName>
</protein>
<organism evidence="2 3">
    <name type="scientific">Variovorax boronicumulans</name>
    <dbReference type="NCBI Taxonomy" id="436515"/>
    <lineage>
        <taxon>Bacteria</taxon>
        <taxon>Pseudomonadati</taxon>
        <taxon>Pseudomonadota</taxon>
        <taxon>Betaproteobacteria</taxon>
        <taxon>Burkholderiales</taxon>
        <taxon>Comamonadaceae</taxon>
        <taxon>Variovorax</taxon>
    </lineage>
</organism>
<name>A0A250DNU4_9BURK</name>
<dbReference type="EMBL" id="CP023284">
    <property type="protein sequence ID" value="ATA56048.1"/>
    <property type="molecule type" value="Genomic_DNA"/>
</dbReference>
<dbReference type="Proteomes" id="UP000217154">
    <property type="component" value="Chromosome"/>
</dbReference>
<evidence type="ECO:0000256" key="1">
    <source>
        <dbReference type="SAM" id="MobiDB-lite"/>
    </source>
</evidence>
<feature type="region of interest" description="Disordered" evidence="1">
    <location>
        <begin position="62"/>
        <end position="86"/>
    </location>
</feature>
<evidence type="ECO:0000313" key="3">
    <source>
        <dbReference type="Proteomes" id="UP000217154"/>
    </source>
</evidence>
<accession>A0A250DNU4</accession>
<dbReference type="RefSeq" id="WP_095746307.1">
    <property type="nucleotide sequence ID" value="NZ_CP023284.1"/>
</dbReference>
<proteinExistence type="predicted"/>